<accession>A0A2Z4IQ16</accession>
<sequence length="112" mass="13128">MIVTVVIVHVTWRKGYDSLEKRYVVGKVDRIIPAWGQDPKVEFSFTIYGNKHSELSPRSIYHPKKGQLYIVEVPIKDIKKSKILLDFPISDPIDSPWEGWEKIPEFIIEYNQ</sequence>
<proteinExistence type="predicted"/>
<dbReference type="KEGG" id="est:DN752_01375"/>
<dbReference type="Proteomes" id="UP000248688">
    <property type="component" value="Chromosome"/>
</dbReference>
<organism evidence="1 2">
    <name type="scientific">Echinicola strongylocentroti</name>
    <dbReference type="NCBI Taxonomy" id="1795355"/>
    <lineage>
        <taxon>Bacteria</taxon>
        <taxon>Pseudomonadati</taxon>
        <taxon>Bacteroidota</taxon>
        <taxon>Cytophagia</taxon>
        <taxon>Cytophagales</taxon>
        <taxon>Cyclobacteriaceae</taxon>
        <taxon>Echinicola</taxon>
    </lineage>
</organism>
<gene>
    <name evidence="1" type="ORF">DN752_01375</name>
</gene>
<dbReference type="OrthoDB" id="838278at2"/>
<protein>
    <submittedName>
        <fullName evidence="1">Uncharacterized protein</fullName>
    </submittedName>
</protein>
<name>A0A2Z4IQ16_9BACT</name>
<dbReference type="AlphaFoldDB" id="A0A2Z4IQ16"/>
<evidence type="ECO:0000313" key="1">
    <source>
        <dbReference type="EMBL" id="AWW33015.1"/>
    </source>
</evidence>
<reference evidence="1 2" key="1">
    <citation type="submission" date="2018-06" db="EMBL/GenBank/DDBJ databases">
        <title>Echinicola strongylocentroti sp. nov., isolated from a sea urchin Strongylocentrotus intermedius.</title>
        <authorList>
            <person name="Bae S.S."/>
        </authorList>
    </citation>
    <scope>NUCLEOTIDE SEQUENCE [LARGE SCALE GENOMIC DNA]</scope>
    <source>
        <strain evidence="1 2">MEBiC08714</strain>
    </source>
</reference>
<evidence type="ECO:0000313" key="2">
    <source>
        <dbReference type="Proteomes" id="UP000248688"/>
    </source>
</evidence>
<dbReference type="EMBL" id="CP030041">
    <property type="protein sequence ID" value="AWW33015.1"/>
    <property type="molecule type" value="Genomic_DNA"/>
</dbReference>
<keyword evidence="2" id="KW-1185">Reference proteome</keyword>